<feature type="domain" description="PH" evidence="2">
    <location>
        <begin position="256"/>
        <end position="361"/>
    </location>
</feature>
<dbReference type="Pfam" id="PF00169">
    <property type="entry name" value="PH"/>
    <property type="match status" value="1"/>
</dbReference>
<evidence type="ECO:0000256" key="1">
    <source>
        <dbReference type="SAM" id="MobiDB-lite"/>
    </source>
</evidence>
<dbReference type="PROSITE" id="PS50003">
    <property type="entry name" value="PH_DOMAIN"/>
    <property type="match status" value="1"/>
</dbReference>
<evidence type="ECO:0000313" key="3">
    <source>
        <dbReference type="EMBL" id="KAL1524758.1"/>
    </source>
</evidence>
<dbReference type="EMBL" id="JBGBPQ010000005">
    <property type="protein sequence ID" value="KAL1524758.1"/>
    <property type="molecule type" value="Genomic_DNA"/>
</dbReference>
<dbReference type="SUPFAM" id="SSF50729">
    <property type="entry name" value="PH domain-like"/>
    <property type="match status" value="1"/>
</dbReference>
<comment type="caution">
    <text evidence="3">The sequence shown here is derived from an EMBL/GenBank/DDBJ whole genome shotgun (WGS) entry which is preliminary data.</text>
</comment>
<organism evidence="3 4">
    <name type="scientific">Prymnesium parvum</name>
    <name type="common">Toxic golden alga</name>
    <dbReference type="NCBI Taxonomy" id="97485"/>
    <lineage>
        <taxon>Eukaryota</taxon>
        <taxon>Haptista</taxon>
        <taxon>Haptophyta</taxon>
        <taxon>Prymnesiophyceae</taxon>
        <taxon>Prymnesiales</taxon>
        <taxon>Prymnesiaceae</taxon>
        <taxon>Prymnesium</taxon>
    </lineage>
</organism>
<dbReference type="AlphaFoldDB" id="A0AB34JUN9"/>
<dbReference type="InterPro" id="IPR001849">
    <property type="entry name" value="PH_domain"/>
</dbReference>
<reference evidence="3 4" key="1">
    <citation type="journal article" date="2024" name="Science">
        <title>Giant polyketide synthase enzymes in the biosynthesis of giant marine polyether toxins.</title>
        <authorList>
            <person name="Fallon T.R."/>
            <person name="Shende V.V."/>
            <person name="Wierzbicki I.H."/>
            <person name="Pendleton A.L."/>
            <person name="Watervoot N.F."/>
            <person name="Auber R.P."/>
            <person name="Gonzalez D.J."/>
            <person name="Wisecaver J.H."/>
            <person name="Moore B.S."/>
        </authorList>
    </citation>
    <scope>NUCLEOTIDE SEQUENCE [LARGE SCALE GENOMIC DNA]</scope>
    <source>
        <strain evidence="3 4">12B1</strain>
    </source>
</reference>
<protein>
    <recommendedName>
        <fullName evidence="2">PH domain-containing protein</fullName>
    </recommendedName>
</protein>
<accession>A0AB34JUN9</accession>
<proteinExistence type="predicted"/>
<keyword evidence="4" id="KW-1185">Reference proteome</keyword>
<name>A0AB34JUN9_PRYPA</name>
<dbReference type="Proteomes" id="UP001515480">
    <property type="component" value="Unassembled WGS sequence"/>
</dbReference>
<feature type="compositionally biased region" description="Basic and acidic residues" evidence="1">
    <location>
        <begin position="88"/>
        <end position="98"/>
    </location>
</feature>
<sequence>MASGWDEDALAMLKDSYREVTGRDLPEGMDPAVATEELRRQFAAMLGSPVEEEEEEATPLMLFSVILAAAKLKKAMLRGRRRRMREKQRRENEAHAAAHGWDPEHLEMLKASYLEVTGREMPAYYAPFQAVEELRRLVPNVGAPDDSPQDTVVVILAAAKLKRRWLEGRRRKLAQKASQKGVPLNEYTGPALEAIDWGGRVKEAPAWQVAQEEAAERRRETERQQTCRNSLALPSARDGGVFRPTEVEDEYTSNGRKVYEGWLHKKKRSLLKSDKHRWFVLHDGGELHYFPDATSLDQKIGTILLKGAGIKDGDTLASFVITRAARMTDEGSAGPTKDWFLEAGTNSVASVWQKHLKSVIAKVS</sequence>
<evidence type="ECO:0000313" key="4">
    <source>
        <dbReference type="Proteomes" id="UP001515480"/>
    </source>
</evidence>
<dbReference type="Gene3D" id="2.30.29.30">
    <property type="entry name" value="Pleckstrin-homology domain (PH domain)/Phosphotyrosine-binding domain (PTB)"/>
    <property type="match status" value="1"/>
</dbReference>
<gene>
    <name evidence="3" type="ORF">AB1Y20_019641</name>
</gene>
<dbReference type="SMART" id="SM00233">
    <property type="entry name" value="PH"/>
    <property type="match status" value="1"/>
</dbReference>
<evidence type="ECO:0000259" key="2">
    <source>
        <dbReference type="PROSITE" id="PS50003"/>
    </source>
</evidence>
<feature type="region of interest" description="Disordered" evidence="1">
    <location>
        <begin position="79"/>
        <end position="98"/>
    </location>
</feature>
<dbReference type="InterPro" id="IPR011993">
    <property type="entry name" value="PH-like_dom_sf"/>
</dbReference>